<protein>
    <submittedName>
        <fullName evidence="2">DUF1868 domain-containing protein</fullName>
    </submittedName>
</protein>
<dbReference type="RefSeq" id="WP_368804053.1">
    <property type="nucleotide sequence ID" value="NZ_JAZHFV010000006.1"/>
</dbReference>
<gene>
    <name evidence="2" type="ORF">V1479_17360</name>
</gene>
<dbReference type="Gene3D" id="3.90.1140.10">
    <property type="entry name" value="Cyclic phosphodiesterase"/>
    <property type="match status" value="1"/>
</dbReference>
<accession>A0ABV3WWL6</accession>
<evidence type="ECO:0000313" key="3">
    <source>
        <dbReference type="Proteomes" id="UP001559025"/>
    </source>
</evidence>
<evidence type="ECO:0000313" key="2">
    <source>
        <dbReference type="EMBL" id="MEX4009082.1"/>
    </source>
</evidence>
<dbReference type="InterPro" id="IPR015069">
    <property type="entry name" value="2H-PEstase_DUF1868"/>
</dbReference>
<dbReference type="Pfam" id="PF08975">
    <property type="entry name" value="2H-phosphodiest"/>
    <property type="match status" value="1"/>
</dbReference>
<dbReference type="SUPFAM" id="SSF55144">
    <property type="entry name" value="LigT-like"/>
    <property type="match status" value="1"/>
</dbReference>
<reference evidence="2 3" key="1">
    <citation type="submission" date="2024-01" db="EMBL/GenBank/DDBJ databases">
        <title>New evidence supports the origin of RcGTA from prophage.</title>
        <authorList>
            <person name="Xu Y."/>
            <person name="Liu B."/>
            <person name="Chen F."/>
        </authorList>
    </citation>
    <scope>NUCLEOTIDE SEQUENCE [LARGE SCALE GENOMIC DNA]</scope>
    <source>
        <strain evidence="2 3">CBW1107-2</strain>
    </source>
</reference>
<dbReference type="EMBL" id="JAZHFV010000006">
    <property type="protein sequence ID" value="MEX4009082.1"/>
    <property type="molecule type" value="Genomic_DNA"/>
</dbReference>
<dbReference type="InterPro" id="IPR009097">
    <property type="entry name" value="Cyclic_Pdiesterase"/>
</dbReference>
<sequence length="237" mass="26680">MAYATNDEFGRNFISTGKDTPPRHLGTRYDGAGNFLYEPGNTFVSHVVDGSQSQKALMEVRERLRALPHADHFTFTPVSSLHKTLFQGVIEGRRGREYWPAALPADAAIPETTSWIDERLEGFSVKAPFRIKADMVTPLGVVVSGLTDADEKVMREARDNLAERLGYRHPDHDDYTFHITLAYQLDWLPPQAEAIYLPALAEMKTLLDALPEGIELDVPAFCVFDDMEDFRPLREIG</sequence>
<organism evidence="2 3">
    <name type="scientific">Neoaquamicrobium sediminum</name>
    <dbReference type="NCBI Taxonomy" id="1849104"/>
    <lineage>
        <taxon>Bacteria</taxon>
        <taxon>Pseudomonadati</taxon>
        <taxon>Pseudomonadota</taxon>
        <taxon>Alphaproteobacteria</taxon>
        <taxon>Hyphomicrobiales</taxon>
        <taxon>Phyllobacteriaceae</taxon>
        <taxon>Neoaquamicrobium</taxon>
    </lineage>
</organism>
<feature type="domain" description="DUF1868" evidence="1">
    <location>
        <begin position="28"/>
        <end position="138"/>
    </location>
</feature>
<dbReference type="Proteomes" id="UP001559025">
    <property type="component" value="Unassembled WGS sequence"/>
</dbReference>
<comment type="caution">
    <text evidence="2">The sequence shown here is derived from an EMBL/GenBank/DDBJ whole genome shotgun (WGS) entry which is preliminary data.</text>
</comment>
<keyword evidence="3" id="KW-1185">Reference proteome</keyword>
<name>A0ABV3WWL6_9HYPH</name>
<proteinExistence type="predicted"/>
<evidence type="ECO:0000259" key="1">
    <source>
        <dbReference type="Pfam" id="PF08975"/>
    </source>
</evidence>